<dbReference type="InterPro" id="IPR004984">
    <property type="entry name" value="Mycoplasma_lipoprotein_cen_dom"/>
</dbReference>
<feature type="signal peptide" evidence="2">
    <location>
        <begin position="1"/>
        <end position="25"/>
    </location>
</feature>
<gene>
    <name evidence="5" type="ORF">V2E24_00205</name>
</gene>
<evidence type="ECO:0000256" key="1">
    <source>
        <dbReference type="ARBA" id="ARBA00009031"/>
    </source>
</evidence>
<reference evidence="5" key="1">
    <citation type="submission" date="2024-01" db="EMBL/GenBank/DDBJ databases">
        <title>Genome sequence of Mycoplasma ciconiae type strain DSM 25251.</title>
        <authorList>
            <person name="Spergser J."/>
        </authorList>
    </citation>
    <scope>NUCLEOTIDE SEQUENCE [LARGE SCALE GENOMIC DNA]</scope>
    <source>
        <strain evidence="5">DSM 25251</strain>
    </source>
</reference>
<comment type="caution">
    <text evidence="5">The sequence shown here is derived from an EMBL/GenBank/DDBJ whole genome shotgun (WGS) entry which is preliminary data.</text>
</comment>
<dbReference type="PROSITE" id="PS51257">
    <property type="entry name" value="PROKAR_LIPOPROTEIN"/>
    <property type="match status" value="1"/>
</dbReference>
<dbReference type="NCBIfam" id="NF045826">
    <property type="entry name" value="lipo_P68"/>
    <property type="match status" value="1"/>
</dbReference>
<dbReference type="RefSeq" id="WP_330500414.1">
    <property type="nucleotide sequence ID" value="NZ_JAZDWZ010000001.1"/>
</dbReference>
<evidence type="ECO:0000313" key="5">
    <source>
        <dbReference type="EMBL" id="MEE3927999.1"/>
    </source>
</evidence>
<comment type="similarity">
    <text evidence="1">Belongs to the MG185/MG260 family.</text>
</comment>
<dbReference type="Proteomes" id="UP001344817">
    <property type="component" value="Unassembled WGS sequence"/>
</dbReference>
<evidence type="ECO:0000259" key="4">
    <source>
        <dbReference type="Pfam" id="PF03305"/>
    </source>
</evidence>
<proteinExistence type="inferred from homology"/>
<accession>A0ABU7MKE4</accession>
<keyword evidence="6" id="KW-1185">Reference proteome</keyword>
<sequence>MFSKKKIKQFAISAAILSSATALLAAVSCGSGPSSSSSGSGSSSGSDQKGRFTVPESNEIKFGTTWSQTGFQYRAFEKIIAQYNKVGAQKYPNIFKPVALYNIGSGYSEGVTKVSQFLDTKKEGYHIYFGYPVIASLLAKSDMLLDFNGGNSKVSLKREQFDSQFLKSNSETQFVSEGSNTLYILPMAKSTQVLSFNSPVTLYAFETLLSKGAKLKEGDEKIKQFYETIKSKGQNDLETVKKIWGEPVVKDNEFDGYIIGYDSINTYSGIFTLAEKIQSLFKNAKDNPLNGDLHAMGIDDVTGVFETAVSQMADGNIDQTLIVPTQNDESTDIDYTKITNRSSATFTNAQQVYNLISNTTKSGALVLQPGGAYSSANQLNHKFAFSIGSTAGYSHNFTKNGVNALTITNNQFLGAEVPQSIINDLTVDLNSIKLNEAFYYSIEGNEVPGTKGKSAGSNAIIGLGNYANAVFPSNYTKADKYDLVLSSDEQKTMIEQFVNENKGDSTANKFNSDRSLKYGLLVFAKDKVIPQEFVERVKTASSSKSDLKFLGTLKDSKGLVFLVKNDSFSESTTLDQIESYVKETFGFTKVTKDTTNTLQENELYTLPTPSKTYTSNQKNVFYLQGPSFIGARSNRIDENATRAFMHWMMTDQDTYEFDKGKPMKILDFYQKSLSYVVGANISQLVASKVAGNNEYLTTAIQMFKDVVEKDDYILYETPSGINSDNYRKEIESAFNNVQTAVKDNKDVPNIIDNLVQKLQESAWFKK</sequence>
<evidence type="ECO:0000256" key="2">
    <source>
        <dbReference type="SAM" id="SignalP"/>
    </source>
</evidence>
<feature type="chain" id="PRO_5046945476" evidence="2">
    <location>
        <begin position="26"/>
        <end position="766"/>
    </location>
</feature>
<feature type="domain" description="Mycoplasma lipoprotein central" evidence="4">
    <location>
        <begin position="236"/>
        <end position="412"/>
    </location>
</feature>
<dbReference type="EMBL" id="JAZDWZ010000001">
    <property type="protein sequence ID" value="MEE3927999.1"/>
    <property type="molecule type" value="Genomic_DNA"/>
</dbReference>
<keyword evidence="5" id="KW-0449">Lipoprotein</keyword>
<protein>
    <submittedName>
        <fullName evidence="5">P80 family lipoprotein</fullName>
    </submittedName>
</protein>
<evidence type="ECO:0000313" key="6">
    <source>
        <dbReference type="Proteomes" id="UP001344817"/>
    </source>
</evidence>
<organism evidence="5 6">
    <name type="scientific">Mycoplasmopsis ciconiae</name>
    <dbReference type="NCBI Taxonomy" id="561067"/>
    <lineage>
        <taxon>Bacteria</taxon>
        <taxon>Bacillati</taxon>
        <taxon>Mycoplasmatota</taxon>
        <taxon>Mycoplasmoidales</taxon>
        <taxon>Metamycoplasmataceae</taxon>
        <taxon>Mycoplasmopsis</taxon>
    </lineage>
</organism>
<evidence type="ECO:0000259" key="3">
    <source>
        <dbReference type="Pfam" id="PF03202"/>
    </source>
</evidence>
<dbReference type="InterPro" id="IPR054825">
    <property type="entry name" value="P68-like"/>
</dbReference>
<dbReference type="Pfam" id="PF03202">
    <property type="entry name" value="Lipoprotein_10"/>
    <property type="match status" value="1"/>
</dbReference>
<dbReference type="Pfam" id="PF03305">
    <property type="entry name" value="Lipoprotein_X"/>
    <property type="match status" value="1"/>
</dbReference>
<keyword evidence="2" id="KW-0732">Signal</keyword>
<name>A0ABU7MKE4_9BACT</name>
<dbReference type="InterPro" id="IPR004890">
    <property type="entry name" value="Lipoprotein_10_C"/>
</dbReference>
<feature type="domain" description="Mycoplasma lipoprotein C-terminal" evidence="3">
    <location>
        <begin position="623"/>
        <end position="738"/>
    </location>
</feature>